<dbReference type="InterPro" id="IPR015020">
    <property type="entry name" value="Rv2525c-like_Glyco_Hydro-like"/>
</dbReference>
<reference evidence="2 3" key="1">
    <citation type="submission" date="2018-10" db="EMBL/GenBank/DDBJ databases">
        <title>Genomic Encyclopedia of Archaeal and Bacterial Type Strains, Phase II (KMG-II): from individual species to whole genera.</title>
        <authorList>
            <person name="Goeker M."/>
        </authorList>
    </citation>
    <scope>NUCLEOTIDE SEQUENCE [LARGE SCALE GENOMIC DNA]</scope>
    <source>
        <strain evidence="2 3">DSM 43383</strain>
    </source>
</reference>
<dbReference type="EMBL" id="RBWU01000007">
    <property type="protein sequence ID" value="RKS68807.1"/>
    <property type="molecule type" value="Genomic_DNA"/>
</dbReference>
<dbReference type="Proteomes" id="UP000274601">
    <property type="component" value="Unassembled WGS sequence"/>
</dbReference>
<dbReference type="AlphaFoldDB" id="A0A495QB51"/>
<proteinExistence type="predicted"/>
<evidence type="ECO:0000313" key="3">
    <source>
        <dbReference type="Proteomes" id="UP000274601"/>
    </source>
</evidence>
<name>A0A495QB51_9ACTN</name>
<dbReference type="Gene3D" id="3.20.20.80">
    <property type="entry name" value="Glycosidases"/>
    <property type="match status" value="1"/>
</dbReference>
<dbReference type="Pfam" id="PF08924">
    <property type="entry name" value="Rv2525c_GlyHyd-like"/>
    <property type="match status" value="1"/>
</dbReference>
<keyword evidence="3" id="KW-1185">Reference proteome</keyword>
<sequence>MSPPWPAVSSCGQVRCSERPAVRLAPCRRVVTDSDSCRHGWTALGSAARSRARPVECDGRTGTTTHGVDMAVFGVDYAWGRPGVAALKRAGVKFACRYLSHDKTGKNLTPAEAESLSDAGIWLVVVWETTAKRPLDGRAAGVADARDAAAQATTCGMPDGRPIYFAADWDASPGQQDEINAYLDGAASVLGRRRVGLYAGHGPLKRAFDAGKITFGWQTYAWSEGRWDDRAHLQQYSNDHQINGVTVDYDRAVRSDYGQWRVGVSPEGDDMPDYVSVGTGGERQQLPPGAWTTVGWAKEYSDREHQHYDKGGPSLLTGSARYSLSVATTVTGVPAGTLIQARAIEVQIEDTGKFAVGPVQDFVSVGDTTNLVYGLAADTVGAGHRVRFQLLQHGDAPATVTQGTAKVLFWK</sequence>
<accession>A0A495QB51</accession>
<dbReference type="SUPFAM" id="SSF51445">
    <property type="entry name" value="(Trans)glycosidases"/>
    <property type="match status" value="1"/>
</dbReference>
<gene>
    <name evidence="2" type="ORF">BZB76_5935</name>
</gene>
<evidence type="ECO:0000259" key="1">
    <source>
        <dbReference type="Pfam" id="PF08924"/>
    </source>
</evidence>
<comment type="caution">
    <text evidence="2">The sequence shown here is derived from an EMBL/GenBank/DDBJ whole genome shotgun (WGS) entry which is preliminary data.</text>
</comment>
<feature type="domain" description="Rv2525c-like glycoside hydrolase-like" evidence="1">
    <location>
        <begin position="86"/>
        <end position="250"/>
    </location>
</feature>
<organism evidence="2 3">
    <name type="scientific">Actinomadura pelletieri DSM 43383</name>
    <dbReference type="NCBI Taxonomy" id="1120940"/>
    <lineage>
        <taxon>Bacteria</taxon>
        <taxon>Bacillati</taxon>
        <taxon>Actinomycetota</taxon>
        <taxon>Actinomycetes</taxon>
        <taxon>Streptosporangiales</taxon>
        <taxon>Thermomonosporaceae</taxon>
        <taxon>Actinomadura</taxon>
    </lineage>
</organism>
<protein>
    <submittedName>
        <fullName evidence="2">Uncharacterized protein DUF1906</fullName>
    </submittedName>
</protein>
<dbReference type="InterPro" id="IPR017853">
    <property type="entry name" value="GH"/>
</dbReference>
<evidence type="ECO:0000313" key="2">
    <source>
        <dbReference type="EMBL" id="RKS68807.1"/>
    </source>
</evidence>